<dbReference type="OrthoDB" id="955509at2"/>
<reference evidence="1 2" key="1">
    <citation type="submission" date="2016-05" db="EMBL/GenBank/DDBJ databases">
        <title>Niabella ginsenosidivorans BS26 whole genome sequencing.</title>
        <authorList>
            <person name="Im W.T."/>
            <person name="Siddiqi M.Z."/>
        </authorList>
    </citation>
    <scope>NUCLEOTIDE SEQUENCE [LARGE SCALE GENOMIC DNA]</scope>
    <source>
        <strain evidence="1 2">BS26</strain>
    </source>
</reference>
<dbReference type="EMBL" id="CP015772">
    <property type="protein sequence ID" value="ANH82370.1"/>
    <property type="molecule type" value="Genomic_DNA"/>
</dbReference>
<dbReference type="STRING" id="1176587.A8C56_16620"/>
<proteinExistence type="predicted"/>
<dbReference type="RefSeq" id="WP_067758448.1">
    <property type="nucleotide sequence ID" value="NZ_CP015772.1"/>
</dbReference>
<dbReference type="InterPro" id="IPR041408">
    <property type="entry name" value="Hcp_Tssd"/>
</dbReference>
<sequence>MSFKAQLEVAGQKNNVIDISYALKQETDATGRPSTITRGGKIHITVESTGDTKFFEWMCNNFERKDGKITFTKRDSDATMKELNFKEGYLVDYRENFSSTSENPITETFTISAKEISMGNASHVNQWAV</sequence>
<evidence type="ECO:0000313" key="2">
    <source>
        <dbReference type="Proteomes" id="UP000077667"/>
    </source>
</evidence>
<evidence type="ECO:0000313" key="1">
    <source>
        <dbReference type="EMBL" id="ANH82370.1"/>
    </source>
</evidence>
<dbReference type="Pfam" id="PF17642">
    <property type="entry name" value="TssD"/>
    <property type="match status" value="1"/>
</dbReference>
<name>A0A1A9I6N7_9BACT</name>
<organism evidence="1 2">
    <name type="scientific">Niabella ginsenosidivorans</name>
    <dbReference type="NCBI Taxonomy" id="1176587"/>
    <lineage>
        <taxon>Bacteria</taxon>
        <taxon>Pseudomonadati</taxon>
        <taxon>Bacteroidota</taxon>
        <taxon>Chitinophagia</taxon>
        <taxon>Chitinophagales</taxon>
        <taxon>Chitinophagaceae</taxon>
        <taxon>Niabella</taxon>
    </lineage>
</organism>
<gene>
    <name evidence="1" type="ORF">A8C56_16620</name>
</gene>
<dbReference type="AlphaFoldDB" id="A0A1A9I6N7"/>
<dbReference type="KEGG" id="nia:A8C56_16620"/>
<accession>A0A1A9I6N7</accession>
<dbReference type="Proteomes" id="UP000077667">
    <property type="component" value="Chromosome"/>
</dbReference>
<dbReference type="GO" id="GO:0033104">
    <property type="term" value="C:type VI protein secretion system complex"/>
    <property type="evidence" value="ECO:0007669"/>
    <property type="project" value="InterPro"/>
</dbReference>
<keyword evidence="2" id="KW-1185">Reference proteome</keyword>
<protein>
    <submittedName>
        <fullName evidence="1">Phage tail protein</fullName>
    </submittedName>
</protein>